<evidence type="ECO:0000313" key="8">
    <source>
        <dbReference type="Proteomes" id="UP001281761"/>
    </source>
</evidence>
<evidence type="ECO:0000256" key="4">
    <source>
        <dbReference type="ARBA" id="ARBA00023014"/>
    </source>
</evidence>
<dbReference type="PROSITE" id="PS51379">
    <property type="entry name" value="4FE4S_FER_2"/>
    <property type="match status" value="2"/>
</dbReference>
<dbReference type="EMBL" id="JARBJD010000048">
    <property type="protein sequence ID" value="KAK2957255.1"/>
    <property type="molecule type" value="Genomic_DNA"/>
</dbReference>
<dbReference type="InterPro" id="IPR017900">
    <property type="entry name" value="4Fe4S_Fe_S_CS"/>
</dbReference>
<keyword evidence="3" id="KW-0408">Iron</keyword>
<feature type="transmembrane region" description="Helical" evidence="5">
    <location>
        <begin position="343"/>
        <end position="365"/>
    </location>
</feature>
<dbReference type="Gene3D" id="3.30.70.20">
    <property type="match status" value="1"/>
</dbReference>
<keyword evidence="5" id="KW-0812">Transmembrane</keyword>
<dbReference type="SUPFAM" id="SSF52218">
    <property type="entry name" value="Flavoproteins"/>
    <property type="match status" value="1"/>
</dbReference>
<comment type="caution">
    <text evidence="7">The sequence shown here is derived from an EMBL/GenBank/DDBJ whole genome shotgun (WGS) entry which is preliminary data.</text>
</comment>
<dbReference type="PANTHER" id="PTHR24960">
    <property type="entry name" value="PHOTOSYSTEM I IRON-SULFUR CENTER-RELATED"/>
    <property type="match status" value="1"/>
</dbReference>
<keyword evidence="4" id="KW-0411">Iron-sulfur</keyword>
<evidence type="ECO:0000256" key="3">
    <source>
        <dbReference type="ARBA" id="ARBA00023004"/>
    </source>
</evidence>
<dbReference type="SUPFAM" id="SSF54862">
    <property type="entry name" value="4Fe-4S ferredoxins"/>
    <property type="match status" value="1"/>
</dbReference>
<feature type="domain" description="4Fe-4S ferredoxin-type" evidence="6">
    <location>
        <begin position="252"/>
        <end position="281"/>
    </location>
</feature>
<evidence type="ECO:0000256" key="2">
    <source>
        <dbReference type="ARBA" id="ARBA00022723"/>
    </source>
</evidence>
<accession>A0ABQ9Y0J8</accession>
<evidence type="ECO:0000256" key="1">
    <source>
        <dbReference type="ARBA" id="ARBA00022485"/>
    </source>
</evidence>
<name>A0ABQ9Y0J8_9EUKA</name>
<dbReference type="InterPro" id="IPR050157">
    <property type="entry name" value="PSI_iron-sulfur_center"/>
</dbReference>
<feature type="domain" description="4Fe-4S ferredoxin-type" evidence="6">
    <location>
        <begin position="219"/>
        <end position="248"/>
    </location>
</feature>
<proteinExistence type="predicted"/>
<organism evidence="7 8">
    <name type="scientific">Blattamonas nauphoetae</name>
    <dbReference type="NCBI Taxonomy" id="2049346"/>
    <lineage>
        <taxon>Eukaryota</taxon>
        <taxon>Metamonada</taxon>
        <taxon>Preaxostyla</taxon>
        <taxon>Oxymonadida</taxon>
        <taxon>Blattamonas</taxon>
    </lineage>
</organism>
<evidence type="ECO:0000259" key="6">
    <source>
        <dbReference type="PROSITE" id="PS51379"/>
    </source>
</evidence>
<dbReference type="Proteomes" id="UP001281761">
    <property type="component" value="Unassembled WGS sequence"/>
</dbReference>
<keyword evidence="1" id="KW-0004">4Fe-4S</keyword>
<keyword evidence="5" id="KW-1133">Transmembrane helix</keyword>
<keyword evidence="2" id="KW-0479">Metal-binding</keyword>
<evidence type="ECO:0000313" key="7">
    <source>
        <dbReference type="EMBL" id="KAK2957255.1"/>
    </source>
</evidence>
<keyword evidence="8" id="KW-1185">Reference proteome</keyword>
<sequence length="366" mass="40015">MKIVLITISSTGNTAYAAHSIGSDLSTKYNHEVSHIDGLELIKQLHLGNRQNPDLPSSESIEECGALTAARDLISEADVVGLGAYATMLKPQPGYGDLFSETILPQSLFSKARYYFVYFTQGGKGGKMDRILATTLSKKCTSAQFTGALKLITPDSTPLWQPEKPFRDPWQETEVAKIHTFSDSLNTIFVGLTTTLPAVPAALEYNGTKSHASFAKRIKAPVVDRTLCVKCGRCVRECPYNAIAITGDIEDGFPIFNAQACWSCARCFHHCPQDALNYGMGKTQLRSRMKKPIVPGLSADTDGSYQNAVAPESIPRDVQLTTSKPHPCRTCHRIFVGNRCCEVTLYVVPTLVVIGLIVMILLLVLL</sequence>
<dbReference type="Pfam" id="PF12838">
    <property type="entry name" value="Fer4_7"/>
    <property type="match status" value="1"/>
</dbReference>
<dbReference type="InterPro" id="IPR017896">
    <property type="entry name" value="4Fe4S_Fe-S-bd"/>
</dbReference>
<dbReference type="PROSITE" id="PS00198">
    <property type="entry name" value="4FE4S_FER_1"/>
    <property type="match status" value="1"/>
</dbReference>
<protein>
    <recommendedName>
        <fullName evidence="6">4Fe-4S ferredoxin-type domain-containing protein</fullName>
    </recommendedName>
</protein>
<reference evidence="7 8" key="1">
    <citation type="journal article" date="2022" name="bioRxiv">
        <title>Genomics of Preaxostyla Flagellates Illuminates Evolutionary Transitions and the Path Towards Mitochondrial Loss.</title>
        <authorList>
            <person name="Novak L.V.F."/>
            <person name="Treitli S.C."/>
            <person name="Pyrih J."/>
            <person name="Halakuc P."/>
            <person name="Pipaliya S.V."/>
            <person name="Vacek V."/>
            <person name="Brzon O."/>
            <person name="Soukal P."/>
            <person name="Eme L."/>
            <person name="Dacks J.B."/>
            <person name="Karnkowska A."/>
            <person name="Elias M."/>
            <person name="Hampl V."/>
        </authorList>
    </citation>
    <scope>NUCLEOTIDE SEQUENCE [LARGE SCALE GENOMIC DNA]</scope>
    <source>
        <strain evidence="7">NAU3</strain>
        <tissue evidence="7">Gut</tissue>
    </source>
</reference>
<keyword evidence="5" id="KW-0472">Membrane</keyword>
<gene>
    <name evidence="7" type="ORF">BLNAU_7849</name>
</gene>
<dbReference type="PANTHER" id="PTHR24960:SF79">
    <property type="entry name" value="PHOTOSYSTEM I IRON-SULFUR CENTER"/>
    <property type="match status" value="1"/>
</dbReference>
<evidence type="ECO:0000256" key="5">
    <source>
        <dbReference type="SAM" id="Phobius"/>
    </source>
</evidence>
<dbReference type="InterPro" id="IPR029039">
    <property type="entry name" value="Flavoprotein-like_sf"/>
</dbReference>